<sequence length="131" mass="15155">MDHPECPVLSSPLSGYLKNNLAPTADDIVKTRILQEDPVTELRSVEELVIEAQKSLELLMKRRECLQATIHRCDTILSPSRRVPDDIWREIFIRCLPSHRNPILSFVEAPLLLTHVCSRWRSISLFTPQIW</sequence>
<dbReference type="AlphaFoldDB" id="A0A0C3CB13"/>
<protein>
    <recommendedName>
        <fullName evidence="3">F-box domain-containing protein</fullName>
    </recommendedName>
</protein>
<dbReference type="Proteomes" id="UP000053424">
    <property type="component" value="Unassembled WGS sequence"/>
</dbReference>
<organism evidence="1 2">
    <name type="scientific">Hebeloma cylindrosporum</name>
    <dbReference type="NCBI Taxonomy" id="76867"/>
    <lineage>
        <taxon>Eukaryota</taxon>
        <taxon>Fungi</taxon>
        <taxon>Dikarya</taxon>
        <taxon>Basidiomycota</taxon>
        <taxon>Agaricomycotina</taxon>
        <taxon>Agaricomycetes</taxon>
        <taxon>Agaricomycetidae</taxon>
        <taxon>Agaricales</taxon>
        <taxon>Agaricineae</taxon>
        <taxon>Hymenogastraceae</taxon>
        <taxon>Hebeloma</taxon>
    </lineage>
</organism>
<reference evidence="2" key="2">
    <citation type="submission" date="2015-01" db="EMBL/GenBank/DDBJ databases">
        <title>Evolutionary Origins and Diversification of the Mycorrhizal Mutualists.</title>
        <authorList>
            <consortium name="DOE Joint Genome Institute"/>
            <consortium name="Mycorrhizal Genomics Consortium"/>
            <person name="Kohler A."/>
            <person name="Kuo A."/>
            <person name="Nagy L.G."/>
            <person name="Floudas D."/>
            <person name="Copeland A."/>
            <person name="Barry K.W."/>
            <person name="Cichocki N."/>
            <person name="Veneault-Fourrey C."/>
            <person name="LaButti K."/>
            <person name="Lindquist E.A."/>
            <person name="Lipzen A."/>
            <person name="Lundell T."/>
            <person name="Morin E."/>
            <person name="Murat C."/>
            <person name="Riley R."/>
            <person name="Ohm R."/>
            <person name="Sun H."/>
            <person name="Tunlid A."/>
            <person name="Henrissat B."/>
            <person name="Grigoriev I.V."/>
            <person name="Hibbett D.S."/>
            <person name="Martin F."/>
        </authorList>
    </citation>
    <scope>NUCLEOTIDE SEQUENCE [LARGE SCALE GENOMIC DNA]</scope>
    <source>
        <strain evidence="2">h7</strain>
    </source>
</reference>
<accession>A0A0C3CB13</accession>
<evidence type="ECO:0008006" key="3">
    <source>
        <dbReference type="Google" id="ProtNLM"/>
    </source>
</evidence>
<evidence type="ECO:0000313" key="1">
    <source>
        <dbReference type="EMBL" id="KIM41404.1"/>
    </source>
</evidence>
<feature type="non-terminal residue" evidence="1">
    <location>
        <position position="131"/>
    </location>
</feature>
<reference evidence="1 2" key="1">
    <citation type="submission" date="2014-04" db="EMBL/GenBank/DDBJ databases">
        <authorList>
            <consortium name="DOE Joint Genome Institute"/>
            <person name="Kuo A."/>
            <person name="Gay G."/>
            <person name="Dore J."/>
            <person name="Kohler A."/>
            <person name="Nagy L.G."/>
            <person name="Floudas D."/>
            <person name="Copeland A."/>
            <person name="Barry K.W."/>
            <person name="Cichocki N."/>
            <person name="Veneault-Fourrey C."/>
            <person name="LaButti K."/>
            <person name="Lindquist E.A."/>
            <person name="Lipzen A."/>
            <person name="Lundell T."/>
            <person name="Morin E."/>
            <person name="Murat C."/>
            <person name="Sun H."/>
            <person name="Tunlid A."/>
            <person name="Henrissat B."/>
            <person name="Grigoriev I.V."/>
            <person name="Hibbett D.S."/>
            <person name="Martin F."/>
            <person name="Nordberg H.P."/>
            <person name="Cantor M.N."/>
            <person name="Hua S.X."/>
        </authorList>
    </citation>
    <scope>NUCLEOTIDE SEQUENCE [LARGE SCALE GENOMIC DNA]</scope>
    <source>
        <strain evidence="2">h7</strain>
    </source>
</reference>
<gene>
    <name evidence="1" type="ORF">M413DRAFT_72177</name>
</gene>
<proteinExistence type="predicted"/>
<dbReference type="STRING" id="686832.A0A0C3CB13"/>
<keyword evidence="2" id="KW-1185">Reference proteome</keyword>
<dbReference type="OrthoDB" id="3365698at2759"/>
<dbReference type="HOGENOM" id="CLU_018544_3_2_1"/>
<name>A0A0C3CB13_HEBCY</name>
<dbReference type="EMBL" id="KN831780">
    <property type="protein sequence ID" value="KIM41404.1"/>
    <property type="molecule type" value="Genomic_DNA"/>
</dbReference>
<evidence type="ECO:0000313" key="2">
    <source>
        <dbReference type="Proteomes" id="UP000053424"/>
    </source>
</evidence>